<gene>
    <name evidence="2" type="primary">LOC110783193</name>
</gene>
<evidence type="ECO:0000313" key="2">
    <source>
        <dbReference type="RefSeq" id="XP_021843199.1"/>
    </source>
</evidence>
<organism evidence="1 2">
    <name type="scientific">Spinacia oleracea</name>
    <name type="common">Spinach</name>
    <dbReference type="NCBI Taxonomy" id="3562"/>
    <lineage>
        <taxon>Eukaryota</taxon>
        <taxon>Viridiplantae</taxon>
        <taxon>Streptophyta</taxon>
        <taxon>Embryophyta</taxon>
        <taxon>Tracheophyta</taxon>
        <taxon>Spermatophyta</taxon>
        <taxon>Magnoliopsida</taxon>
        <taxon>eudicotyledons</taxon>
        <taxon>Gunneridae</taxon>
        <taxon>Pentapetalae</taxon>
        <taxon>Caryophyllales</taxon>
        <taxon>Chenopodiaceae</taxon>
        <taxon>Chenopodioideae</taxon>
        <taxon>Anserineae</taxon>
        <taxon>Spinacia</taxon>
    </lineage>
</organism>
<reference evidence="1" key="1">
    <citation type="journal article" date="2021" name="Nat. Commun.">
        <title>Genomic analyses provide insights into spinach domestication and the genetic basis of agronomic traits.</title>
        <authorList>
            <person name="Cai X."/>
            <person name="Sun X."/>
            <person name="Xu C."/>
            <person name="Sun H."/>
            <person name="Wang X."/>
            <person name="Ge C."/>
            <person name="Zhang Z."/>
            <person name="Wang Q."/>
            <person name="Fei Z."/>
            <person name="Jiao C."/>
            <person name="Wang Q."/>
        </authorList>
    </citation>
    <scope>NUCLEOTIDE SEQUENCE [LARGE SCALE GENOMIC DNA]</scope>
    <source>
        <strain evidence="1">cv. Varoflay</strain>
    </source>
</reference>
<proteinExistence type="predicted"/>
<dbReference type="GeneID" id="110783193"/>
<dbReference type="Proteomes" id="UP000813463">
    <property type="component" value="Chromosome 3"/>
</dbReference>
<reference evidence="2" key="2">
    <citation type="submission" date="2025-08" db="UniProtKB">
        <authorList>
            <consortium name="RefSeq"/>
        </authorList>
    </citation>
    <scope>IDENTIFICATION</scope>
    <source>
        <tissue evidence="2">Leaf</tissue>
    </source>
</reference>
<accession>A0A9R0I7Z7</accession>
<protein>
    <submittedName>
        <fullName evidence="2">Uncharacterized protein</fullName>
    </submittedName>
</protein>
<dbReference type="KEGG" id="soe:110783193"/>
<dbReference type="RefSeq" id="XP_021843199.1">
    <property type="nucleotide sequence ID" value="XM_021987507.2"/>
</dbReference>
<sequence>MAVAMTHLAPIFRTESGPWYQTNGDHQSNYLEKRQLFLRSYQFSRKQSLGERIKRSLVRVKRLLLVRARSVRKIRKVVWSRLRFVIYNKRRRLFKLLNQYYYFNNIKNSNYELFGRSNINSPP</sequence>
<keyword evidence="1" id="KW-1185">Reference proteome</keyword>
<evidence type="ECO:0000313" key="1">
    <source>
        <dbReference type="Proteomes" id="UP000813463"/>
    </source>
</evidence>
<dbReference type="AlphaFoldDB" id="A0A9R0I7Z7"/>
<name>A0A9R0I7Z7_SPIOL</name>
<dbReference type="OrthoDB" id="1914706at2759"/>